<name>A0A6L2JRA5_TANCI</name>
<protein>
    <submittedName>
        <fullName evidence="1">Uncharacterized protein</fullName>
    </submittedName>
</protein>
<proteinExistence type="predicted"/>
<gene>
    <name evidence="1" type="ORF">Tci_011481</name>
</gene>
<dbReference type="EMBL" id="BKCJ010001182">
    <property type="protein sequence ID" value="GEU39503.1"/>
    <property type="molecule type" value="Genomic_DNA"/>
</dbReference>
<dbReference type="AlphaFoldDB" id="A0A6L2JRA5"/>
<comment type="caution">
    <text evidence="1">The sequence shown here is derived from an EMBL/GenBank/DDBJ whole genome shotgun (WGS) entry which is preliminary data.</text>
</comment>
<reference evidence="1" key="1">
    <citation type="journal article" date="2019" name="Sci. Rep.">
        <title>Draft genome of Tanacetum cinerariifolium, the natural source of mosquito coil.</title>
        <authorList>
            <person name="Yamashiro T."/>
            <person name="Shiraishi A."/>
            <person name="Satake H."/>
            <person name="Nakayama K."/>
        </authorList>
    </citation>
    <scope>NUCLEOTIDE SEQUENCE</scope>
</reference>
<evidence type="ECO:0000313" key="1">
    <source>
        <dbReference type="EMBL" id="GEU39503.1"/>
    </source>
</evidence>
<organism evidence="1">
    <name type="scientific">Tanacetum cinerariifolium</name>
    <name type="common">Dalmatian daisy</name>
    <name type="synonym">Chrysanthemum cinerariifolium</name>
    <dbReference type="NCBI Taxonomy" id="118510"/>
    <lineage>
        <taxon>Eukaryota</taxon>
        <taxon>Viridiplantae</taxon>
        <taxon>Streptophyta</taxon>
        <taxon>Embryophyta</taxon>
        <taxon>Tracheophyta</taxon>
        <taxon>Spermatophyta</taxon>
        <taxon>Magnoliopsida</taxon>
        <taxon>eudicotyledons</taxon>
        <taxon>Gunneridae</taxon>
        <taxon>Pentapetalae</taxon>
        <taxon>asterids</taxon>
        <taxon>campanulids</taxon>
        <taxon>Asterales</taxon>
        <taxon>Asteraceae</taxon>
        <taxon>Asteroideae</taxon>
        <taxon>Anthemideae</taxon>
        <taxon>Anthemidinae</taxon>
        <taxon>Tanacetum</taxon>
    </lineage>
</organism>
<sequence>MDQGGNADGILQSLDNTFATIVNIDNNAIMEAGGKDRAPMLVVESYVHYPKVLPTDDHPYNLAETKLETYTTINENIKKRINAEAEAVHIIPYWD</sequence>
<accession>A0A6L2JRA5</accession>